<dbReference type="AlphaFoldDB" id="A0A0C9WWU8"/>
<name>A0A0C9WWU8_9AGAR</name>
<dbReference type="EMBL" id="KN838701">
    <property type="protein sequence ID" value="KIJ97100.1"/>
    <property type="molecule type" value="Genomic_DNA"/>
</dbReference>
<feature type="compositionally biased region" description="Polar residues" evidence="1">
    <location>
        <begin position="24"/>
        <end position="33"/>
    </location>
</feature>
<sequence>THHNRVASTLLRPPPPLQIVTLPSEFTSPTTPASLRAEPSQKTSPNSCMVPKQSWFEISTRCCRVGVRFNSHTMAGTRPFL</sequence>
<keyword evidence="3" id="KW-1185">Reference proteome</keyword>
<proteinExistence type="predicted"/>
<feature type="region of interest" description="Disordered" evidence="1">
    <location>
        <begin position="23"/>
        <end position="47"/>
    </location>
</feature>
<reference evidence="2 3" key="1">
    <citation type="submission" date="2014-04" db="EMBL/GenBank/DDBJ databases">
        <authorList>
            <consortium name="DOE Joint Genome Institute"/>
            <person name="Kuo A."/>
            <person name="Kohler A."/>
            <person name="Nagy L.G."/>
            <person name="Floudas D."/>
            <person name="Copeland A."/>
            <person name="Barry K.W."/>
            <person name="Cichocki N."/>
            <person name="Veneault-Fourrey C."/>
            <person name="LaButti K."/>
            <person name="Lindquist E.A."/>
            <person name="Lipzen A."/>
            <person name="Lundell T."/>
            <person name="Morin E."/>
            <person name="Murat C."/>
            <person name="Sun H."/>
            <person name="Tunlid A."/>
            <person name="Henrissat B."/>
            <person name="Grigoriev I.V."/>
            <person name="Hibbett D.S."/>
            <person name="Martin F."/>
            <person name="Nordberg H.P."/>
            <person name="Cantor M.N."/>
            <person name="Hua S.X."/>
        </authorList>
    </citation>
    <scope>NUCLEOTIDE SEQUENCE [LARGE SCALE GENOMIC DNA]</scope>
    <source>
        <strain evidence="2 3">LaAM-08-1</strain>
    </source>
</reference>
<evidence type="ECO:0000313" key="2">
    <source>
        <dbReference type="EMBL" id="KIJ97100.1"/>
    </source>
</evidence>
<dbReference type="HOGENOM" id="CLU_2654869_0_0_1"/>
<dbReference type="Proteomes" id="UP000054477">
    <property type="component" value="Unassembled WGS sequence"/>
</dbReference>
<accession>A0A0C9WWU8</accession>
<gene>
    <name evidence="2" type="ORF">K443DRAFT_106072</name>
</gene>
<protein>
    <submittedName>
        <fullName evidence="2">Uncharacterized protein</fullName>
    </submittedName>
</protein>
<feature type="non-terminal residue" evidence="2">
    <location>
        <position position="1"/>
    </location>
</feature>
<reference evidence="3" key="2">
    <citation type="submission" date="2015-01" db="EMBL/GenBank/DDBJ databases">
        <title>Evolutionary Origins and Diversification of the Mycorrhizal Mutualists.</title>
        <authorList>
            <consortium name="DOE Joint Genome Institute"/>
            <consortium name="Mycorrhizal Genomics Consortium"/>
            <person name="Kohler A."/>
            <person name="Kuo A."/>
            <person name="Nagy L.G."/>
            <person name="Floudas D."/>
            <person name="Copeland A."/>
            <person name="Barry K.W."/>
            <person name="Cichocki N."/>
            <person name="Veneault-Fourrey C."/>
            <person name="LaButti K."/>
            <person name="Lindquist E.A."/>
            <person name="Lipzen A."/>
            <person name="Lundell T."/>
            <person name="Morin E."/>
            <person name="Murat C."/>
            <person name="Riley R."/>
            <person name="Ohm R."/>
            <person name="Sun H."/>
            <person name="Tunlid A."/>
            <person name="Henrissat B."/>
            <person name="Grigoriev I.V."/>
            <person name="Hibbett D.S."/>
            <person name="Martin F."/>
        </authorList>
    </citation>
    <scope>NUCLEOTIDE SEQUENCE [LARGE SCALE GENOMIC DNA]</scope>
    <source>
        <strain evidence="3">LaAM-08-1</strain>
    </source>
</reference>
<evidence type="ECO:0000256" key="1">
    <source>
        <dbReference type="SAM" id="MobiDB-lite"/>
    </source>
</evidence>
<organism evidence="2 3">
    <name type="scientific">Laccaria amethystina LaAM-08-1</name>
    <dbReference type="NCBI Taxonomy" id="1095629"/>
    <lineage>
        <taxon>Eukaryota</taxon>
        <taxon>Fungi</taxon>
        <taxon>Dikarya</taxon>
        <taxon>Basidiomycota</taxon>
        <taxon>Agaricomycotina</taxon>
        <taxon>Agaricomycetes</taxon>
        <taxon>Agaricomycetidae</taxon>
        <taxon>Agaricales</taxon>
        <taxon>Agaricineae</taxon>
        <taxon>Hydnangiaceae</taxon>
        <taxon>Laccaria</taxon>
    </lineage>
</organism>
<evidence type="ECO:0000313" key="3">
    <source>
        <dbReference type="Proteomes" id="UP000054477"/>
    </source>
</evidence>